<accession>A0A286DNX2</accession>
<reference evidence="2" key="1">
    <citation type="submission" date="2017-09" db="EMBL/GenBank/DDBJ databases">
        <authorList>
            <person name="Varghese N."/>
            <person name="Submissions S."/>
        </authorList>
    </citation>
    <scope>NUCLEOTIDE SEQUENCE [LARGE SCALE GENOMIC DNA]</scope>
    <source>
        <strain evidence="2">JKS000234</strain>
    </source>
</reference>
<dbReference type="AlphaFoldDB" id="A0A286DNX2"/>
<protein>
    <submittedName>
        <fullName evidence="1">Uncharacterized protein</fullName>
    </submittedName>
</protein>
<name>A0A286DNX2_9GAMM</name>
<organism evidence="1 2">
    <name type="scientific">Candidatus Pantoea floridensis</name>
    <dbReference type="NCBI Taxonomy" id="1938870"/>
    <lineage>
        <taxon>Bacteria</taxon>
        <taxon>Pseudomonadati</taxon>
        <taxon>Pseudomonadota</taxon>
        <taxon>Gammaproteobacteria</taxon>
        <taxon>Enterobacterales</taxon>
        <taxon>Erwiniaceae</taxon>
        <taxon>Pantoea</taxon>
    </lineage>
</organism>
<dbReference type="Proteomes" id="UP000219271">
    <property type="component" value="Unassembled WGS sequence"/>
</dbReference>
<dbReference type="RefSeq" id="WP_097098125.1">
    <property type="nucleotide sequence ID" value="NZ_OCMY01000002.1"/>
</dbReference>
<gene>
    <name evidence="1" type="ORF">SAMN06273570_4680</name>
</gene>
<proteinExistence type="predicted"/>
<dbReference type="EMBL" id="OCMY01000002">
    <property type="protein sequence ID" value="SOD60382.1"/>
    <property type="molecule type" value="Genomic_DNA"/>
</dbReference>
<keyword evidence="2" id="KW-1185">Reference proteome</keyword>
<evidence type="ECO:0000313" key="1">
    <source>
        <dbReference type="EMBL" id="SOD60382.1"/>
    </source>
</evidence>
<sequence>MNLKQLDSIAYFYHQLLLQVRYLKFSARGKKEDEKKELLVQWLLKEKKLKTFGEECRHEIAYMMLEIEGNQLLDFENKVENLLSNCGAIRLEMEMSQALKWETSSKSGYG</sequence>
<evidence type="ECO:0000313" key="2">
    <source>
        <dbReference type="Proteomes" id="UP000219271"/>
    </source>
</evidence>